<dbReference type="Pfam" id="PF17482">
    <property type="entry name" value="Phage_sheath_1C"/>
    <property type="match status" value="1"/>
</dbReference>
<evidence type="ECO:0000259" key="3">
    <source>
        <dbReference type="Pfam" id="PF17482"/>
    </source>
</evidence>
<keyword evidence="5" id="KW-1185">Reference proteome</keyword>
<dbReference type="Pfam" id="PF04984">
    <property type="entry name" value="Phage_sheath_1"/>
    <property type="match status" value="1"/>
</dbReference>
<dbReference type="EMBL" id="JAPNKA010000001">
    <property type="protein sequence ID" value="MCY1078695.1"/>
    <property type="molecule type" value="Genomic_DNA"/>
</dbReference>
<evidence type="ECO:0000256" key="1">
    <source>
        <dbReference type="ARBA" id="ARBA00008005"/>
    </source>
</evidence>
<feature type="domain" description="Tail sheath protein C-terminal" evidence="3">
    <location>
        <begin position="389"/>
        <end position="491"/>
    </location>
</feature>
<organism evidence="4 5">
    <name type="scientific">Archangium lansingense</name>
    <dbReference type="NCBI Taxonomy" id="2995310"/>
    <lineage>
        <taxon>Bacteria</taxon>
        <taxon>Pseudomonadati</taxon>
        <taxon>Myxococcota</taxon>
        <taxon>Myxococcia</taxon>
        <taxon>Myxococcales</taxon>
        <taxon>Cystobacterineae</taxon>
        <taxon>Archangiaceae</taxon>
        <taxon>Archangium</taxon>
    </lineage>
</organism>
<protein>
    <submittedName>
        <fullName evidence="4">Phage tail sheath subtilisin-like domain-containing protein</fullName>
    </submittedName>
</protein>
<evidence type="ECO:0000259" key="2">
    <source>
        <dbReference type="Pfam" id="PF04984"/>
    </source>
</evidence>
<dbReference type="Gene3D" id="3.40.50.11780">
    <property type="match status" value="1"/>
</dbReference>
<name>A0ABT4AAM3_9BACT</name>
<dbReference type="RefSeq" id="WP_267537460.1">
    <property type="nucleotide sequence ID" value="NZ_JAPNKA010000001.1"/>
</dbReference>
<comment type="similarity">
    <text evidence="1">Belongs to the myoviridae tail sheath protein family.</text>
</comment>
<dbReference type="InterPro" id="IPR020287">
    <property type="entry name" value="Tail_sheath_C"/>
</dbReference>
<dbReference type="InterPro" id="IPR052042">
    <property type="entry name" value="Tail_sheath_structural"/>
</dbReference>
<sequence>MPVTTSYPGIYIEELPNTSRTIAAAPTSNTVFIGYSHPYKTKSEHFGKAVQIFSFAEYEREFGGLFRSAHLFSDLPYAVQNFFLNGGSVAFIVALNPDLPEARVDFGPVRFTALEPVDDVTPLRITLGNFQDSNTLADLTFTYRTRTETFRRVPIANLVTTLANGSALVRASFPGGTTPTAYATAKRTDTVSYASTPSPAAVDPLDFTPVFQEDSSLDKVDVINLMTLPGVSSFGVLSEALAFCERKRAFLIMDPPAEASADGTVGGPAIVSGFIDTGVIPRSSPNGALYFPYLVSPDPLTGQAAAFPPSGFIAGIYARTDTNRGVWKAPAGLETTVNNVLGVVETGRMTDMRAGVLNTAAVNAIRTFPASGTVVFGARTLVAANTAFQQWKYVPVRRMALFIEQTLYANLGWVVFEPNADPLWVAIRTSIEAFMLSLFRQGAFFGTTPTEAFLVKCDATTTTQTDIDNGRVNILVGFRPLKPAEFVIIQIAQLAGQAQS</sequence>
<proteinExistence type="inferred from homology"/>
<comment type="caution">
    <text evidence="4">The sequence shown here is derived from an EMBL/GenBank/DDBJ whole genome shotgun (WGS) entry which is preliminary data.</text>
</comment>
<evidence type="ECO:0000313" key="5">
    <source>
        <dbReference type="Proteomes" id="UP001207654"/>
    </source>
</evidence>
<dbReference type="Proteomes" id="UP001207654">
    <property type="component" value="Unassembled WGS sequence"/>
</dbReference>
<gene>
    <name evidence="4" type="ORF">OV287_29935</name>
</gene>
<dbReference type="InterPro" id="IPR035089">
    <property type="entry name" value="Phage_sheath_subtilisin"/>
</dbReference>
<evidence type="ECO:0000313" key="4">
    <source>
        <dbReference type="EMBL" id="MCY1078695.1"/>
    </source>
</evidence>
<reference evidence="4 5" key="1">
    <citation type="submission" date="2022-11" db="EMBL/GenBank/DDBJ databases">
        <title>Minimal conservation of predation-associated metabolite biosynthetic gene clusters underscores biosynthetic potential of Myxococcota including descriptions for ten novel species: Archangium lansinium sp. nov., Myxococcus landrumus sp. nov., Nannocystis bai.</title>
        <authorList>
            <person name="Ahearne A."/>
            <person name="Stevens C."/>
            <person name="Phillips K."/>
        </authorList>
    </citation>
    <scope>NUCLEOTIDE SEQUENCE [LARGE SCALE GENOMIC DNA]</scope>
    <source>
        <strain evidence="4 5">MIWBW</strain>
    </source>
</reference>
<dbReference type="PANTHER" id="PTHR35861">
    <property type="match status" value="1"/>
</dbReference>
<accession>A0ABT4AAM3</accession>
<feature type="domain" description="Tail sheath protein subtilisin-like" evidence="2">
    <location>
        <begin position="223"/>
        <end position="381"/>
    </location>
</feature>
<dbReference type="PANTHER" id="PTHR35861:SF1">
    <property type="entry name" value="PHAGE TAIL SHEATH PROTEIN"/>
    <property type="match status" value="1"/>
</dbReference>